<feature type="transmembrane region" description="Helical" evidence="1">
    <location>
        <begin position="128"/>
        <end position="151"/>
    </location>
</feature>
<feature type="domain" description="DUF6533" evidence="2">
    <location>
        <begin position="24"/>
        <end position="67"/>
    </location>
</feature>
<dbReference type="AlphaFoldDB" id="A0A4S4KUM1"/>
<evidence type="ECO:0000313" key="3">
    <source>
        <dbReference type="EMBL" id="THH02365.1"/>
    </source>
</evidence>
<organism evidence="3 4">
    <name type="scientific">Hermanssonia centrifuga</name>
    <dbReference type="NCBI Taxonomy" id="98765"/>
    <lineage>
        <taxon>Eukaryota</taxon>
        <taxon>Fungi</taxon>
        <taxon>Dikarya</taxon>
        <taxon>Basidiomycota</taxon>
        <taxon>Agaricomycotina</taxon>
        <taxon>Agaricomycetes</taxon>
        <taxon>Polyporales</taxon>
        <taxon>Meruliaceae</taxon>
        <taxon>Hermanssonia</taxon>
    </lineage>
</organism>
<feature type="transmembrane region" description="Helical" evidence="1">
    <location>
        <begin position="65"/>
        <end position="89"/>
    </location>
</feature>
<dbReference type="InterPro" id="IPR045340">
    <property type="entry name" value="DUF6533"/>
</dbReference>
<sequence>MSAATNVLGQAAAQILRETQAVSYSEVSAVTLLTWDILITMSDEVELIWNKHWTPAKGMYLAARYLPWAFQLALLAINIDGTTGLHFTVEECGKWMIVQAVILQLIITTVDIILMTREDTVYALYNKNWRLLLILAIFFLAEISFLSYVLVQITPRLTFNDNCFVTSSPPLFVAYWQVFRWNGPSRMF</sequence>
<keyword evidence="1" id="KW-0472">Membrane</keyword>
<name>A0A4S4KUM1_9APHY</name>
<keyword evidence="4" id="KW-1185">Reference proteome</keyword>
<comment type="caution">
    <text evidence="3">The sequence shown here is derived from an EMBL/GenBank/DDBJ whole genome shotgun (WGS) entry which is preliminary data.</text>
</comment>
<keyword evidence="1" id="KW-0812">Transmembrane</keyword>
<dbReference type="Pfam" id="PF20151">
    <property type="entry name" value="DUF6533"/>
    <property type="match status" value="1"/>
</dbReference>
<evidence type="ECO:0000259" key="2">
    <source>
        <dbReference type="Pfam" id="PF20151"/>
    </source>
</evidence>
<proteinExistence type="predicted"/>
<dbReference type="Proteomes" id="UP000309038">
    <property type="component" value="Unassembled WGS sequence"/>
</dbReference>
<evidence type="ECO:0000313" key="4">
    <source>
        <dbReference type="Proteomes" id="UP000309038"/>
    </source>
</evidence>
<evidence type="ECO:0000256" key="1">
    <source>
        <dbReference type="SAM" id="Phobius"/>
    </source>
</evidence>
<dbReference type="EMBL" id="SGPJ01000007">
    <property type="protein sequence ID" value="THH02365.1"/>
    <property type="molecule type" value="Genomic_DNA"/>
</dbReference>
<gene>
    <name evidence="3" type="ORF">EW026_g485</name>
</gene>
<keyword evidence="1" id="KW-1133">Transmembrane helix</keyword>
<accession>A0A4S4KUM1</accession>
<feature type="transmembrane region" description="Helical" evidence="1">
    <location>
        <begin position="95"/>
        <end position="116"/>
    </location>
</feature>
<reference evidence="3 4" key="1">
    <citation type="submission" date="2019-02" db="EMBL/GenBank/DDBJ databases">
        <title>Genome sequencing of the rare red list fungi Phlebia centrifuga.</title>
        <authorList>
            <person name="Buettner E."/>
            <person name="Kellner H."/>
        </authorList>
    </citation>
    <scope>NUCLEOTIDE SEQUENCE [LARGE SCALE GENOMIC DNA]</scope>
    <source>
        <strain evidence="3 4">DSM 108282</strain>
    </source>
</reference>
<protein>
    <recommendedName>
        <fullName evidence="2">DUF6533 domain-containing protein</fullName>
    </recommendedName>
</protein>